<feature type="region of interest" description="Disordered" evidence="1">
    <location>
        <begin position="43"/>
        <end position="63"/>
    </location>
</feature>
<evidence type="ECO:0000256" key="1">
    <source>
        <dbReference type="SAM" id="MobiDB-lite"/>
    </source>
</evidence>
<evidence type="ECO:0000313" key="3">
    <source>
        <dbReference type="WBParaSite" id="PSAMB.scaffold28size108976.g626.t1"/>
    </source>
</evidence>
<sequence length="222" mass="25034">MRWRKRCRPNWNRVAQRARQRRRLRLFTASYLRSTDRPLSERVLRSGRPNSSARTAAMRRPRWASRDGQLIARTIGSPSGRDARLNGASFRINHAPIARMSSRSVATRPAQADAQRRLSCGLGGRETKHPKLVPSGVCCGVADDTRAKMLSRACGPRRDGRGILLRRRRRPTVVHFMPEHSSDSLPWCPPYDDDDDDDDTDNDNDDANSPALRSPLNALASD</sequence>
<dbReference type="WBParaSite" id="PSAMB.scaffold28size108976.g626.t1">
    <property type="protein sequence ID" value="PSAMB.scaffold28size108976.g626.t1"/>
    <property type="gene ID" value="PSAMB.scaffold28size108976.g626"/>
</dbReference>
<proteinExistence type="predicted"/>
<keyword evidence="2" id="KW-1185">Reference proteome</keyword>
<reference evidence="3" key="1">
    <citation type="submission" date="2022-11" db="UniProtKB">
        <authorList>
            <consortium name="WormBaseParasite"/>
        </authorList>
    </citation>
    <scope>IDENTIFICATION</scope>
</reference>
<accession>A0A914W151</accession>
<feature type="region of interest" description="Disordered" evidence="1">
    <location>
        <begin position="176"/>
        <end position="222"/>
    </location>
</feature>
<feature type="compositionally biased region" description="Acidic residues" evidence="1">
    <location>
        <begin position="191"/>
        <end position="206"/>
    </location>
</feature>
<dbReference type="AlphaFoldDB" id="A0A914W151"/>
<name>A0A914W151_9BILA</name>
<evidence type="ECO:0000313" key="2">
    <source>
        <dbReference type="Proteomes" id="UP000887566"/>
    </source>
</evidence>
<organism evidence="2 3">
    <name type="scientific">Plectus sambesii</name>
    <dbReference type="NCBI Taxonomy" id="2011161"/>
    <lineage>
        <taxon>Eukaryota</taxon>
        <taxon>Metazoa</taxon>
        <taxon>Ecdysozoa</taxon>
        <taxon>Nematoda</taxon>
        <taxon>Chromadorea</taxon>
        <taxon>Plectida</taxon>
        <taxon>Plectina</taxon>
        <taxon>Plectoidea</taxon>
        <taxon>Plectidae</taxon>
        <taxon>Plectus</taxon>
    </lineage>
</organism>
<dbReference type="Proteomes" id="UP000887566">
    <property type="component" value="Unplaced"/>
</dbReference>
<protein>
    <submittedName>
        <fullName evidence="3">Uncharacterized protein</fullName>
    </submittedName>
</protein>